<dbReference type="GO" id="GO:0004479">
    <property type="term" value="F:methionyl-tRNA formyltransferase activity"/>
    <property type="evidence" value="ECO:0007669"/>
    <property type="project" value="TreeGrafter"/>
</dbReference>
<dbReference type="Pfam" id="PF02911">
    <property type="entry name" value="Formyl_trans_C"/>
    <property type="match status" value="1"/>
</dbReference>
<evidence type="ECO:0000259" key="4">
    <source>
        <dbReference type="Pfam" id="PF00551"/>
    </source>
</evidence>
<dbReference type="InterPro" id="IPR036477">
    <property type="entry name" value="Formyl_transf_N_sf"/>
</dbReference>
<dbReference type="PANTHER" id="PTHR11138">
    <property type="entry name" value="METHIONYL-TRNA FORMYLTRANSFERASE"/>
    <property type="match status" value="1"/>
</dbReference>
<dbReference type="EMBL" id="AP025523">
    <property type="protein sequence ID" value="BDE05880.1"/>
    <property type="molecule type" value="Genomic_DNA"/>
</dbReference>
<reference evidence="6 7" key="1">
    <citation type="journal article" date="2022" name="ISME Commun">
        <title>Vulcanimicrobium alpinus gen. nov. sp. nov., the first cultivated representative of the candidate phylum 'Eremiobacterota', is a metabolically versatile aerobic anoxygenic phototroph.</title>
        <authorList>
            <person name="Yabe S."/>
            <person name="Muto K."/>
            <person name="Abe K."/>
            <person name="Yokota A."/>
            <person name="Staudigel H."/>
            <person name="Tebo B.M."/>
        </authorList>
    </citation>
    <scope>NUCLEOTIDE SEQUENCE [LARGE SCALE GENOMIC DNA]</scope>
    <source>
        <strain evidence="6 7">WC8-2</strain>
    </source>
</reference>
<dbReference type="Gene3D" id="3.40.50.12230">
    <property type="match status" value="1"/>
</dbReference>
<dbReference type="Pfam" id="PF00551">
    <property type="entry name" value="Formyl_trans_N"/>
    <property type="match status" value="1"/>
</dbReference>
<gene>
    <name evidence="6" type="ORF">WPS_11560</name>
</gene>
<dbReference type="InterPro" id="IPR044135">
    <property type="entry name" value="Met-tRNA-FMT_C"/>
</dbReference>
<proteinExistence type="inferred from homology"/>
<dbReference type="SUPFAM" id="SSF53328">
    <property type="entry name" value="Formyltransferase"/>
    <property type="match status" value="1"/>
</dbReference>
<dbReference type="Proteomes" id="UP001317532">
    <property type="component" value="Chromosome"/>
</dbReference>
<dbReference type="AlphaFoldDB" id="A0AAN2C8V4"/>
<organism evidence="6 7">
    <name type="scientific">Vulcanimicrobium alpinum</name>
    <dbReference type="NCBI Taxonomy" id="3016050"/>
    <lineage>
        <taxon>Bacteria</taxon>
        <taxon>Bacillati</taxon>
        <taxon>Vulcanimicrobiota</taxon>
        <taxon>Vulcanimicrobiia</taxon>
        <taxon>Vulcanimicrobiales</taxon>
        <taxon>Vulcanimicrobiaceae</taxon>
        <taxon>Vulcanimicrobium</taxon>
    </lineage>
</organism>
<dbReference type="KEGG" id="vab:WPS_11560"/>
<sequence>MHPSLLPLYRGATPLQSALRDGRAETGVTIIAMDAGMDTGDILLQERTTVAAAETYGELHDRLALRGAALVLDAIERWERGTLERTPQGALGIPGAEIDATLTRPLGKDDLLIDWSAPPQRIVDLVRSLSPEPSARTRDAAGEPLKVARVHVEPRVEGAVPEAALDLADGRRIVVETAPGTNARAVLDAGDARIVFDSVTPAGKGPLDAARFAQFIVQSQRSAAARAR</sequence>
<evidence type="ECO:0000256" key="2">
    <source>
        <dbReference type="ARBA" id="ARBA00022679"/>
    </source>
</evidence>
<dbReference type="InterPro" id="IPR005793">
    <property type="entry name" value="Formyl_trans_C"/>
</dbReference>
<dbReference type="InterPro" id="IPR011034">
    <property type="entry name" value="Formyl_transferase-like_C_sf"/>
</dbReference>
<feature type="domain" description="Formyl transferase N-terminal" evidence="4">
    <location>
        <begin position="1"/>
        <end position="73"/>
    </location>
</feature>
<evidence type="ECO:0000313" key="6">
    <source>
        <dbReference type="EMBL" id="BDE05880.1"/>
    </source>
</evidence>
<dbReference type="CDD" id="cd08704">
    <property type="entry name" value="Met_tRNA_FMT_C"/>
    <property type="match status" value="1"/>
</dbReference>
<dbReference type="PANTHER" id="PTHR11138:SF5">
    <property type="entry name" value="METHIONYL-TRNA FORMYLTRANSFERASE, MITOCHONDRIAL"/>
    <property type="match status" value="1"/>
</dbReference>
<dbReference type="InterPro" id="IPR002376">
    <property type="entry name" value="Formyl_transf_N"/>
</dbReference>
<dbReference type="GO" id="GO:0005829">
    <property type="term" value="C:cytosol"/>
    <property type="evidence" value="ECO:0007669"/>
    <property type="project" value="TreeGrafter"/>
</dbReference>
<keyword evidence="3" id="KW-0648">Protein biosynthesis</keyword>
<name>A0AAN2C8V4_UNVUL</name>
<evidence type="ECO:0000256" key="3">
    <source>
        <dbReference type="ARBA" id="ARBA00022917"/>
    </source>
</evidence>
<keyword evidence="2" id="KW-0808">Transferase</keyword>
<evidence type="ECO:0008006" key="8">
    <source>
        <dbReference type="Google" id="ProtNLM"/>
    </source>
</evidence>
<feature type="domain" description="Formyl transferase C-terminal" evidence="5">
    <location>
        <begin position="107"/>
        <end position="213"/>
    </location>
</feature>
<evidence type="ECO:0000259" key="5">
    <source>
        <dbReference type="Pfam" id="PF02911"/>
    </source>
</evidence>
<comment type="similarity">
    <text evidence="1">Belongs to the Fmt family.</text>
</comment>
<keyword evidence="7" id="KW-1185">Reference proteome</keyword>
<protein>
    <recommendedName>
        <fullName evidence="8">Methionyl-tRNA formyltransferase</fullName>
    </recommendedName>
</protein>
<evidence type="ECO:0000313" key="7">
    <source>
        <dbReference type="Proteomes" id="UP001317532"/>
    </source>
</evidence>
<accession>A0AAN2C8V4</accession>
<evidence type="ECO:0000256" key="1">
    <source>
        <dbReference type="ARBA" id="ARBA00010699"/>
    </source>
</evidence>
<dbReference type="SUPFAM" id="SSF50486">
    <property type="entry name" value="FMT C-terminal domain-like"/>
    <property type="match status" value="1"/>
</dbReference>